<keyword evidence="1" id="KW-1133">Transmembrane helix</keyword>
<sequence length="229" mass="24622">MNERSEEHGTPGLSPVGEGPINVYYDQPVAPPPPDEVNKPRHRLRVVLIIAGVLVVLVAITGAAGGLRAQPGGPGQSVAGRTVNQGLFDVRILDARFGRMKLSSFDPLENLLIVRMRVTDLGDQSYGVSSFIGGVAAEPKPGKYAEPDLMASEGDVDGQNTSEIHPRLPVVVQAVWKLGSATPPRTLTVALRLWEYGQSFTTDEYYWSVTKQSPVKAEVKVPVRLGATS</sequence>
<accession>A0ABV5YNV5</accession>
<organism evidence="2 3">
    <name type="scientific">Actinoallomurus acaciae</name>
    <dbReference type="NCBI Taxonomy" id="502577"/>
    <lineage>
        <taxon>Bacteria</taxon>
        <taxon>Bacillati</taxon>
        <taxon>Actinomycetota</taxon>
        <taxon>Actinomycetes</taxon>
        <taxon>Streptosporangiales</taxon>
        <taxon>Thermomonosporaceae</taxon>
        <taxon>Actinoallomurus</taxon>
    </lineage>
</organism>
<keyword evidence="1" id="KW-0812">Transmembrane</keyword>
<evidence type="ECO:0008006" key="4">
    <source>
        <dbReference type="Google" id="ProtNLM"/>
    </source>
</evidence>
<proteinExistence type="predicted"/>
<dbReference type="EMBL" id="JBHLZP010000219">
    <property type="protein sequence ID" value="MFB9835682.1"/>
    <property type="molecule type" value="Genomic_DNA"/>
</dbReference>
<dbReference type="Proteomes" id="UP001589627">
    <property type="component" value="Unassembled WGS sequence"/>
</dbReference>
<reference evidence="2 3" key="1">
    <citation type="submission" date="2024-09" db="EMBL/GenBank/DDBJ databases">
        <authorList>
            <person name="Sun Q."/>
            <person name="Mori K."/>
        </authorList>
    </citation>
    <scope>NUCLEOTIDE SEQUENCE [LARGE SCALE GENOMIC DNA]</scope>
    <source>
        <strain evidence="2 3">TBRC 0563</strain>
    </source>
</reference>
<name>A0ABV5YNV5_9ACTN</name>
<gene>
    <name evidence="2" type="ORF">ACFFNX_26220</name>
</gene>
<evidence type="ECO:0000256" key="1">
    <source>
        <dbReference type="SAM" id="Phobius"/>
    </source>
</evidence>
<keyword evidence="1" id="KW-0472">Membrane</keyword>
<comment type="caution">
    <text evidence="2">The sequence shown here is derived from an EMBL/GenBank/DDBJ whole genome shotgun (WGS) entry which is preliminary data.</text>
</comment>
<feature type="transmembrane region" description="Helical" evidence="1">
    <location>
        <begin position="46"/>
        <end position="67"/>
    </location>
</feature>
<keyword evidence="3" id="KW-1185">Reference proteome</keyword>
<protein>
    <recommendedName>
        <fullName evidence="4">DUF4352 domain-containing protein</fullName>
    </recommendedName>
</protein>
<evidence type="ECO:0000313" key="3">
    <source>
        <dbReference type="Proteomes" id="UP001589627"/>
    </source>
</evidence>
<evidence type="ECO:0000313" key="2">
    <source>
        <dbReference type="EMBL" id="MFB9835682.1"/>
    </source>
</evidence>
<dbReference type="RefSeq" id="WP_378207665.1">
    <property type="nucleotide sequence ID" value="NZ_JBHLZP010000219.1"/>
</dbReference>